<accession>A0A1N6KB46</accession>
<evidence type="ECO:0000313" key="1">
    <source>
        <dbReference type="EMBL" id="SIO53780.1"/>
    </source>
</evidence>
<sequence length="151" mass="17347">MKTLIVIGLFISLSVRGYSQSDTESKKLISQFLEYTLGNWNVDTATAKYILFLPEESKVASRVKRKFYICLAIQELANELKGENINLADLKISKYEDADAELKKLNLNYDYSNRSYIVTNANKSFVRYFLISGQKIESFALFNNKAYLLLN</sequence>
<name>A0A1N6KB46_9BACT</name>
<gene>
    <name evidence="1" type="ORF">SAMN04488055_5478</name>
</gene>
<keyword evidence="2" id="KW-1185">Reference proteome</keyword>
<protein>
    <submittedName>
        <fullName evidence="1">Uncharacterized protein</fullName>
    </submittedName>
</protein>
<proteinExistence type="predicted"/>
<dbReference type="RefSeq" id="WP_074242701.1">
    <property type="nucleotide sequence ID" value="NZ_FSRA01000002.1"/>
</dbReference>
<dbReference type="STRING" id="536979.SAMN04488055_5478"/>
<reference evidence="1 2" key="1">
    <citation type="submission" date="2016-11" db="EMBL/GenBank/DDBJ databases">
        <authorList>
            <person name="Jaros S."/>
            <person name="Januszkiewicz K."/>
            <person name="Wedrychowicz H."/>
        </authorList>
    </citation>
    <scope>NUCLEOTIDE SEQUENCE [LARGE SCALE GENOMIC DNA]</scope>
    <source>
        <strain evidence="1 2">DSM 24787</strain>
    </source>
</reference>
<evidence type="ECO:0000313" key="2">
    <source>
        <dbReference type="Proteomes" id="UP000185003"/>
    </source>
</evidence>
<dbReference type="EMBL" id="FSRA01000002">
    <property type="protein sequence ID" value="SIO53780.1"/>
    <property type="molecule type" value="Genomic_DNA"/>
</dbReference>
<dbReference type="AlphaFoldDB" id="A0A1N6KB46"/>
<dbReference type="OrthoDB" id="661695at2"/>
<dbReference type="Proteomes" id="UP000185003">
    <property type="component" value="Unassembled WGS sequence"/>
</dbReference>
<organism evidence="1 2">
    <name type="scientific">Chitinophaga niabensis</name>
    <dbReference type="NCBI Taxonomy" id="536979"/>
    <lineage>
        <taxon>Bacteria</taxon>
        <taxon>Pseudomonadati</taxon>
        <taxon>Bacteroidota</taxon>
        <taxon>Chitinophagia</taxon>
        <taxon>Chitinophagales</taxon>
        <taxon>Chitinophagaceae</taxon>
        <taxon>Chitinophaga</taxon>
    </lineage>
</organism>